<keyword evidence="3 4" id="KW-0326">Glycosidase</keyword>
<dbReference type="GO" id="GO:0004650">
    <property type="term" value="F:polygalacturonase activity"/>
    <property type="evidence" value="ECO:0007669"/>
    <property type="project" value="InterPro"/>
</dbReference>
<organism evidence="7 8">
    <name type="scientific">Mucilaginibacter mallensis</name>
    <dbReference type="NCBI Taxonomy" id="652787"/>
    <lineage>
        <taxon>Bacteria</taxon>
        <taxon>Pseudomonadati</taxon>
        <taxon>Bacteroidota</taxon>
        <taxon>Sphingobacteriia</taxon>
        <taxon>Sphingobacteriales</taxon>
        <taxon>Sphingobacteriaceae</taxon>
        <taxon>Mucilaginibacter</taxon>
    </lineage>
</organism>
<dbReference type="Gene3D" id="2.160.20.10">
    <property type="entry name" value="Single-stranded right-handed beta-helix, Pectin lyase-like"/>
    <property type="match status" value="1"/>
</dbReference>
<evidence type="ECO:0000256" key="3">
    <source>
        <dbReference type="ARBA" id="ARBA00023295"/>
    </source>
</evidence>
<dbReference type="InterPro" id="IPR000743">
    <property type="entry name" value="Glyco_hydro_28"/>
</dbReference>
<feature type="signal peptide" evidence="5">
    <location>
        <begin position="1"/>
        <end position="23"/>
    </location>
</feature>
<reference evidence="7 8" key="1">
    <citation type="submission" date="2016-10" db="EMBL/GenBank/DDBJ databases">
        <authorList>
            <person name="de Groot N.N."/>
        </authorList>
    </citation>
    <scope>NUCLEOTIDE SEQUENCE [LARGE SCALE GENOMIC DNA]</scope>
    <source>
        <strain evidence="7 8">MP1X4</strain>
    </source>
</reference>
<dbReference type="AlphaFoldDB" id="A0A1H1MNV3"/>
<evidence type="ECO:0000256" key="1">
    <source>
        <dbReference type="ARBA" id="ARBA00008834"/>
    </source>
</evidence>
<dbReference type="SMART" id="SM00710">
    <property type="entry name" value="PbH1"/>
    <property type="match status" value="5"/>
</dbReference>
<dbReference type="InterPro" id="IPR012334">
    <property type="entry name" value="Pectin_lyas_fold"/>
</dbReference>
<dbReference type="InterPro" id="IPR024535">
    <property type="entry name" value="RHGA/B-epi-like_pectate_lyase"/>
</dbReference>
<protein>
    <submittedName>
        <fullName evidence="7">Glycosyl hydrolases family 28</fullName>
    </submittedName>
</protein>
<proteinExistence type="inferred from homology"/>
<accession>A0A1H1MNV3</accession>
<feature type="chain" id="PRO_5009254591" evidence="5">
    <location>
        <begin position="24"/>
        <end position="476"/>
    </location>
</feature>
<comment type="similarity">
    <text evidence="1 4">Belongs to the glycosyl hydrolase 28 family.</text>
</comment>
<dbReference type="GO" id="GO:0005975">
    <property type="term" value="P:carbohydrate metabolic process"/>
    <property type="evidence" value="ECO:0007669"/>
    <property type="project" value="InterPro"/>
</dbReference>
<dbReference type="Pfam" id="PF00295">
    <property type="entry name" value="Glyco_hydro_28"/>
    <property type="match status" value="1"/>
</dbReference>
<evidence type="ECO:0000256" key="4">
    <source>
        <dbReference type="RuleBase" id="RU361169"/>
    </source>
</evidence>
<keyword evidence="2 4" id="KW-0378">Hydrolase</keyword>
<dbReference type="Proteomes" id="UP000199679">
    <property type="component" value="Chromosome I"/>
</dbReference>
<evidence type="ECO:0000313" key="8">
    <source>
        <dbReference type="Proteomes" id="UP000199679"/>
    </source>
</evidence>
<dbReference type="EMBL" id="LT629740">
    <property type="protein sequence ID" value="SDR88438.1"/>
    <property type="molecule type" value="Genomic_DNA"/>
</dbReference>
<keyword evidence="8" id="KW-1185">Reference proteome</keyword>
<dbReference type="STRING" id="652787.SAMN05216490_0127"/>
<name>A0A1H1MNV3_MUCMA</name>
<evidence type="ECO:0000256" key="2">
    <source>
        <dbReference type="ARBA" id="ARBA00022801"/>
    </source>
</evidence>
<dbReference type="PANTHER" id="PTHR31339">
    <property type="entry name" value="PECTIN LYASE-RELATED"/>
    <property type="match status" value="1"/>
</dbReference>
<dbReference type="InterPro" id="IPR051801">
    <property type="entry name" value="GH28_Enzymes"/>
</dbReference>
<dbReference type="RefSeq" id="WP_232009364.1">
    <property type="nucleotide sequence ID" value="NZ_LT629740.1"/>
</dbReference>
<dbReference type="InterPro" id="IPR006626">
    <property type="entry name" value="PbH1"/>
</dbReference>
<sequence length="476" mass="52035">MKIYDRLWAVIAVMLICGSAAYADTVDMEPAWVKNAGAHHLAKKNKIFEVTTYGAVNDGKTLNTKFIQNAIDDCSALGGGIVTFAPGKYLTGAIYLKQNIQLQIAKGVEILGSQDIDDYPEIPTRVAGIEMLWPSALINVLHQHKVSITGGGIINAQGKPFWDKYWQMRKNYEAQGLRWIIDYDAKRPRAILVSDAEDVMLSGVTIEQAGFWTVQLLYSKFITVDGLTILNNIDGHGPSTDGIDVDSSADVLIQNCDIDCNDDNFCLKAGRDWDGLRVSRPTEYVVIRNCIARAGSGLLTIGSETSGSIRHVWATHLSAIGTKNGLNIKSAVTRGGTVEDIHFQHIEMKDVGTAIAVNMNWNPAYSYSALPAGYDTAHIPPHWKKMLAKVEPAEKGIPHFKDVYISDIHVSGAKQAISVTGLPKSLVTGFHFQDVSTQAKSAGNISFAGDWTFDRVSIVAEDGRKVNITESEQVKL</sequence>
<evidence type="ECO:0000313" key="7">
    <source>
        <dbReference type="EMBL" id="SDR88438.1"/>
    </source>
</evidence>
<feature type="domain" description="Rhamnogalacturonase A/B/Epimerase-like pectate lyase" evidence="6">
    <location>
        <begin position="48"/>
        <end position="103"/>
    </location>
</feature>
<dbReference type="InterPro" id="IPR011050">
    <property type="entry name" value="Pectin_lyase_fold/virulence"/>
</dbReference>
<gene>
    <name evidence="7" type="ORF">SAMN05216490_0127</name>
</gene>
<evidence type="ECO:0000259" key="6">
    <source>
        <dbReference type="Pfam" id="PF12708"/>
    </source>
</evidence>
<dbReference type="Pfam" id="PF12708">
    <property type="entry name" value="Pect-lyase_RHGA_epim"/>
    <property type="match status" value="1"/>
</dbReference>
<dbReference type="SUPFAM" id="SSF51126">
    <property type="entry name" value="Pectin lyase-like"/>
    <property type="match status" value="1"/>
</dbReference>
<dbReference type="PANTHER" id="PTHR31339:SF9">
    <property type="entry name" value="PLASMIN AND FIBRONECTIN-BINDING PROTEIN A"/>
    <property type="match status" value="1"/>
</dbReference>
<evidence type="ECO:0000256" key="5">
    <source>
        <dbReference type="SAM" id="SignalP"/>
    </source>
</evidence>
<keyword evidence="5" id="KW-0732">Signal</keyword>